<dbReference type="Pfam" id="PF02518">
    <property type="entry name" value="HATPase_c"/>
    <property type="match status" value="1"/>
</dbReference>
<evidence type="ECO:0000256" key="2">
    <source>
        <dbReference type="ARBA" id="ARBA00004429"/>
    </source>
</evidence>
<evidence type="ECO:0000256" key="11">
    <source>
        <dbReference type="ARBA" id="ARBA00022840"/>
    </source>
</evidence>
<dbReference type="SMART" id="SM00388">
    <property type="entry name" value="HisKA"/>
    <property type="match status" value="1"/>
</dbReference>
<dbReference type="PATRIC" id="fig|1838286.3.peg.781"/>
<dbReference type="EMBL" id="CP016094">
    <property type="protein sequence ID" value="AOS43718.1"/>
    <property type="molecule type" value="Genomic_DNA"/>
</dbReference>
<name>A0A1D8AS48_9BACT</name>
<dbReference type="InterPro" id="IPR004358">
    <property type="entry name" value="Sig_transdc_His_kin-like_C"/>
</dbReference>
<dbReference type="PROSITE" id="PS50109">
    <property type="entry name" value="HIS_KIN"/>
    <property type="match status" value="1"/>
</dbReference>
<evidence type="ECO:0000256" key="9">
    <source>
        <dbReference type="ARBA" id="ARBA00022741"/>
    </source>
</evidence>
<feature type="transmembrane region" description="Helical" evidence="15">
    <location>
        <begin position="157"/>
        <end position="176"/>
    </location>
</feature>
<protein>
    <recommendedName>
        <fullName evidence="3">histidine kinase</fullName>
        <ecNumber evidence="3">2.7.13.3</ecNumber>
    </recommendedName>
</protein>
<keyword evidence="5" id="KW-0997">Cell inner membrane</keyword>
<keyword evidence="4" id="KW-1003">Cell membrane</keyword>
<feature type="domain" description="Histidine kinase" evidence="16">
    <location>
        <begin position="236"/>
        <end position="432"/>
    </location>
</feature>
<evidence type="ECO:0000256" key="4">
    <source>
        <dbReference type="ARBA" id="ARBA00022475"/>
    </source>
</evidence>
<keyword evidence="14 15" id="KW-0472">Membrane</keyword>
<evidence type="ECO:0000256" key="13">
    <source>
        <dbReference type="ARBA" id="ARBA00023012"/>
    </source>
</evidence>
<dbReference type="PRINTS" id="PR00344">
    <property type="entry name" value="BCTRLSENSOR"/>
</dbReference>
<dbReference type="STRING" id="1838286.Verru16b_00772"/>
<dbReference type="InterPro" id="IPR036890">
    <property type="entry name" value="HATPase_C_sf"/>
</dbReference>
<dbReference type="Pfam" id="PF00672">
    <property type="entry name" value="HAMP"/>
    <property type="match status" value="1"/>
</dbReference>
<evidence type="ECO:0000256" key="10">
    <source>
        <dbReference type="ARBA" id="ARBA00022777"/>
    </source>
</evidence>
<dbReference type="PROSITE" id="PS50885">
    <property type="entry name" value="HAMP"/>
    <property type="match status" value="1"/>
</dbReference>
<evidence type="ECO:0000313" key="18">
    <source>
        <dbReference type="EMBL" id="AOS43718.1"/>
    </source>
</evidence>
<keyword evidence="19" id="KW-1185">Reference proteome</keyword>
<evidence type="ECO:0000259" key="16">
    <source>
        <dbReference type="PROSITE" id="PS50109"/>
    </source>
</evidence>
<dbReference type="RefSeq" id="WP_069961045.1">
    <property type="nucleotide sequence ID" value="NZ_CP016094.1"/>
</dbReference>
<dbReference type="SMART" id="SM00304">
    <property type="entry name" value="HAMP"/>
    <property type="match status" value="1"/>
</dbReference>
<keyword evidence="9" id="KW-0547">Nucleotide-binding</keyword>
<evidence type="ECO:0000256" key="14">
    <source>
        <dbReference type="ARBA" id="ARBA00023136"/>
    </source>
</evidence>
<dbReference type="Gene3D" id="3.30.565.10">
    <property type="entry name" value="Histidine kinase-like ATPase, C-terminal domain"/>
    <property type="match status" value="1"/>
</dbReference>
<dbReference type="Pfam" id="PF00512">
    <property type="entry name" value="HisKA"/>
    <property type="match status" value="1"/>
</dbReference>
<evidence type="ECO:0000313" key="19">
    <source>
        <dbReference type="Proteomes" id="UP000095228"/>
    </source>
</evidence>
<dbReference type="OrthoDB" id="9804645at2"/>
<feature type="transmembrane region" description="Helical" evidence="15">
    <location>
        <begin position="12"/>
        <end position="35"/>
    </location>
</feature>
<keyword evidence="10" id="KW-0418">Kinase</keyword>
<evidence type="ECO:0000256" key="8">
    <source>
        <dbReference type="ARBA" id="ARBA00022692"/>
    </source>
</evidence>
<dbReference type="CDD" id="cd06225">
    <property type="entry name" value="HAMP"/>
    <property type="match status" value="1"/>
</dbReference>
<keyword evidence="6" id="KW-0597">Phosphoprotein</keyword>
<keyword evidence="13" id="KW-0902">Two-component regulatory system</keyword>
<comment type="subcellular location">
    <subcellularLocation>
        <location evidence="2">Cell inner membrane</location>
        <topology evidence="2">Multi-pass membrane protein</topology>
    </subcellularLocation>
</comment>
<comment type="catalytic activity">
    <reaction evidence="1">
        <text>ATP + protein L-histidine = ADP + protein N-phospho-L-histidine.</text>
        <dbReference type="EC" id="2.7.13.3"/>
    </reaction>
</comment>
<evidence type="ECO:0000259" key="17">
    <source>
        <dbReference type="PROSITE" id="PS50885"/>
    </source>
</evidence>
<accession>A0A1D8AS48</accession>
<evidence type="ECO:0000256" key="6">
    <source>
        <dbReference type="ARBA" id="ARBA00022553"/>
    </source>
</evidence>
<evidence type="ECO:0000256" key="3">
    <source>
        <dbReference type="ARBA" id="ARBA00012438"/>
    </source>
</evidence>
<dbReference type="SUPFAM" id="SSF47384">
    <property type="entry name" value="Homodimeric domain of signal transducing histidine kinase"/>
    <property type="match status" value="1"/>
</dbReference>
<evidence type="ECO:0000256" key="12">
    <source>
        <dbReference type="ARBA" id="ARBA00022989"/>
    </source>
</evidence>
<dbReference type="InterPro" id="IPR005467">
    <property type="entry name" value="His_kinase_dom"/>
</dbReference>
<evidence type="ECO:0000256" key="1">
    <source>
        <dbReference type="ARBA" id="ARBA00000085"/>
    </source>
</evidence>
<dbReference type="AlphaFoldDB" id="A0A1D8AS48"/>
<dbReference type="InterPro" id="IPR003660">
    <property type="entry name" value="HAMP_dom"/>
</dbReference>
<keyword evidence="7 18" id="KW-0808">Transferase</keyword>
<dbReference type="Gene3D" id="1.10.287.130">
    <property type="match status" value="1"/>
</dbReference>
<feature type="domain" description="HAMP" evidence="17">
    <location>
        <begin position="176"/>
        <end position="228"/>
    </location>
</feature>
<dbReference type="GO" id="GO:0005886">
    <property type="term" value="C:plasma membrane"/>
    <property type="evidence" value="ECO:0007669"/>
    <property type="project" value="UniProtKB-SubCell"/>
</dbReference>
<dbReference type="CDD" id="cd00075">
    <property type="entry name" value="HATPase"/>
    <property type="match status" value="1"/>
</dbReference>
<dbReference type="CDD" id="cd00082">
    <property type="entry name" value="HisKA"/>
    <property type="match status" value="1"/>
</dbReference>
<gene>
    <name evidence="18" type="primary">envZ</name>
    <name evidence="18" type="ORF">Verru16b_00772</name>
</gene>
<dbReference type="GO" id="GO:0005524">
    <property type="term" value="F:ATP binding"/>
    <property type="evidence" value="ECO:0007669"/>
    <property type="project" value="UniProtKB-KW"/>
</dbReference>
<reference evidence="18 19" key="1">
    <citation type="submission" date="2016-06" db="EMBL/GenBank/DDBJ databases">
        <title>Three novel species with peptidoglycan cell walls form the new genus Lacunisphaera gen. nov. in the family Opitutaceae of the verrucomicrobial subdivision 4.</title>
        <authorList>
            <person name="Rast P."/>
            <person name="Gloeckner I."/>
            <person name="Jogler M."/>
            <person name="Boedeker C."/>
            <person name="Jeske O."/>
            <person name="Wiegand S."/>
            <person name="Reinhardt R."/>
            <person name="Schumann P."/>
            <person name="Rohde M."/>
            <person name="Spring S."/>
            <person name="Gloeckner F.O."/>
            <person name="Jogler C."/>
        </authorList>
    </citation>
    <scope>NUCLEOTIDE SEQUENCE [LARGE SCALE GENOMIC DNA]</scope>
    <source>
        <strain evidence="18 19">IG16b</strain>
    </source>
</reference>
<dbReference type="InterPro" id="IPR050980">
    <property type="entry name" value="2C_sensor_his_kinase"/>
</dbReference>
<evidence type="ECO:0000256" key="5">
    <source>
        <dbReference type="ARBA" id="ARBA00022519"/>
    </source>
</evidence>
<dbReference type="InterPro" id="IPR036097">
    <property type="entry name" value="HisK_dim/P_sf"/>
</dbReference>
<dbReference type="EC" id="2.7.13.3" evidence="3"/>
<keyword evidence="12 15" id="KW-1133">Transmembrane helix</keyword>
<sequence length="432" mass="47945">MKFFPKTLLGRTALYLGALFFLVQALWFATARYLLETQIKPAYGQQIIDMVAMAQALVEGQPPGTDLTSIETLRLPSLGALEIVSDSQPRPDLIPHDGHDIPGDLSASLQQRFGPSALFLREKDVEITWLRFPARGQYFWLKFLTEPDQNAITSAKFLLISVQLALAVGGAYLIVFRLTKKLRYVTEAAKEIGRGKPPGILEVSGPEEIRALSDGFNQMSRDLIKLEADRRLMLAGISHDLRTPLTRLRIAAELNHSNDGPAMVHDIEDMDAILRQFLDYARDGSEEPPAEHDLNALIRETVGRYAARDQMVKTDLGAVPPFPFRRNSMRRVLDNLIDNAVRYGKKGVRVTTTCNAEIISITVTDSGPGIRSGHPADYIKPFAREDVSRSERGAGLGLAIVDRVVRLHHGSLCLENTSEGGLRATIELPYRP</sequence>
<dbReference type="PANTHER" id="PTHR44936:SF5">
    <property type="entry name" value="SENSOR HISTIDINE KINASE ENVZ"/>
    <property type="match status" value="1"/>
</dbReference>
<organism evidence="18 19">
    <name type="scientific">Lacunisphaera limnophila</name>
    <dbReference type="NCBI Taxonomy" id="1838286"/>
    <lineage>
        <taxon>Bacteria</taxon>
        <taxon>Pseudomonadati</taxon>
        <taxon>Verrucomicrobiota</taxon>
        <taxon>Opitutia</taxon>
        <taxon>Opitutales</taxon>
        <taxon>Opitutaceae</taxon>
        <taxon>Lacunisphaera</taxon>
    </lineage>
</organism>
<dbReference type="GO" id="GO:0000155">
    <property type="term" value="F:phosphorelay sensor kinase activity"/>
    <property type="evidence" value="ECO:0007669"/>
    <property type="project" value="InterPro"/>
</dbReference>
<dbReference type="SUPFAM" id="SSF55874">
    <property type="entry name" value="ATPase domain of HSP90 chaperone/DNA topoisomerase II/histidine kinase"/>
    <property type="match status" value="1"/>
</dbReference>
<keyword evidence="11" id="KW-0067">ATP-binding</keyword>
<dbReference type="InterPro" id="IPR003661">
    <property type="entry name" value="HisK_dim/P_dom"/>
</dbReference>
<evidence type="ECO:0000256" key="7">
    <source>
        <dbReference type="ARBA" id="ARBA00022679"/>
    </source>
</evidence>
<dbReference type="SMART" id="SM00387">
    <property type="entry name" value="HATPase_c"/>
    <property type="match status" value="1"/>
</dbReference>
<dbReference type="PANTHER" id="PTHR44936">
    <property type="entry name" value="SENSOR PROTEIN CREC"/>
    <property type="match status" value="1"/>
</dbReference>
<dbReference type="InterPro" id="IPR003594">
    <property type="entry name" value="HATPase_dom"/>
</dbReference>
<proteinExistence type="predicted"/>
<evidence type="ECO:0000256" key="15">
    <source>
        <dbReference type="SAM" id="Phobius"/>
    </source>
</evidence>
<keyword evidence="8 15" id="KW-0812">Transmembrane</keyword>
<dbReference type="Proteomes" id="UP000095228">
    <property type="component" value="Chromosome"/>
</dbReference>
<dbReference type="KEGG" id="obg:Verru16b_00772"/>